<dbReference type="AlphaFoldDB" id="A0A433JSZ6"/>
<evidence type="ECO:0000313" key="9">
    <source>
        <dbReference type="Proteomes" id="UP000274909"/>
    </source>
</evidence>
<dbReference type="PROSITE" id="PS51462">
    <property type="entry name" value="NUDIX"/>
    <property type="match status" value="1"/>
</dbReference>
<evidence type="ECO:0000313" key="8">
    <source>
        <dbReference type="EMBL" id="RUR01115.1"/>
    </source>
</evidence>
<dbReference type="GO" id="GO:0042262">
    <property type="term" value="P:DNA protection"/>
    <property type="evidence" value="ECO:0007669"/>
    <property type="project" value="TreeGrafter"/>
</dbReference>
<proteinExistence type="inferred from homology"/>
<evidence type="ECO:0000256" key="4">
    <source>
        <dbReference type="ARBA" id="ARBA00022801"/>
    </source>
</evidence>
<feature type="domain" description="Nudix hydrolase" evidence="7">
    <location>
        <begin position="24"/>
        <end position="157"/>
    </location>
</feature>
<evidence type="ECO:0000256" key="3">
    <source>
        <dbReference type="ARBA" id="ARBA00022723"/>
    </source>
</evidence>
<comment type="cofactor">
    <cofactor evidence="1">
        <name>Mg(2+)</name>
        <dbReference type="ChEBI" id="CHEBI:18420"/>
    </cofactor>
</comment>
<dbReference type="CDD" id="cd03427">
    <property type="entry name" value="NUDIX_MTH1_Nudt1"/>
    <property type="match status" value="1"/>
</dbReference>
<organism evidence="8 9">
    <name type="scientific">Labedella endophytica</name>
    <dbReference type="NCBI Taxonomy" id="1523160"/>
    <lineage>
        <taxon>Bacteria</taxon>
        <taxon>Bacillati</taxon>
        <taxon>Actinomycetota</taxon>
        <taxon>Actinomycetes</taxon>
        <taxon>Micrococcales</taxon>
        <taxon>Microbacteriaceae</taxon>
        <taxon>Labedella</taxon>
    </lineage>
</organism>
<sequence>MVASSAATRRPTRRCEPPLVTGDRHPDVAVCYLLRPSAVGEEVLIGRKLTGLGVGRSVGPGGKLAPGETPAEAVIREVAEETGIVVDPSALEPRGVLDYRFPTKPSWSQRSFVFVSRAFTGDGVPSDELVPEWWPIASPPFERMWDDARFWLPGVLAGGCVNAFFEFDADLSTVVASDHPGFAARGRD</sequence>
<evidence type="ECO:0000259" key="7">
    <source>
        <dbReference type="PROSITE" id="PS51462"/>
    </source>
</evidence>
<dbReference type="GO" id="GO:0005737">
    <property type="term" value="C:cytoplasm"/>
    <property type="evidence" value="ECO:0007669"/>
    <property type="project" value="TreeGrafter"/>
</dbReference>
<evidence type="ECO:0000256" key="5">
    <source>
        <dbReference type="ARBA" id="ARBA00022842"/>
    </source>
</evidence>
<comment type="similarity">
    <text evidence="2">Belongs to the Nudix hydrolase family.</text>
</comment>
<dbReference type="EMBL" id="RZGZ01000002">
    <property type="protein sequence ID" value="RUR01115.1"/>
    <property type="molecule type" value="Genomic_DNA"/>
</dbReference>
<evidence type="ECO:0000256" key="1">
    <source>
        <dbReference type="ARBA" id="ARBA00001946"/>
    </source>
</evidence>
<evidence type="ECO:0000256" key="6">
    <source>
        <dbReference type="SAM" id="MobiDB-lite"/>
    </source>
</evidence>
<dbReference type="GO" id="GO:0008413">
    <property type="term" value="F:8-oxo-7,8-dihydroguanosine triphosphate pyrophosphatase activity"/>
    <property type="evidence" value="ECO:0007669"/>
    <property type="project" value="TreeGrafter"/>
</dbReference>
<dbReference type="InterPro" id="IPR000086">
    <property type="entry name" value="NUDIX_hydrolase_dom"/>
</dbReference>
<keyword evidence="4" id="KW-0378">Hydrolase</keyword>
<dbReference type="PANTHER" id="PTHR43758">
    <property type="entry name" value="7,8-DIHYDRO-8-OXOGUANINE TRIPHOSPHATASE"/>
    <property type="match status" value="1"/>
</dbReference>
<evidence type="ECO:0000256" key="2">
    <source>
        <dbReference type="ARBA" id="ARBA00005582"/>
    </source>
</evidence>
<dbReference type="OrthoDB" id="9804563at2"/>
<dbReference type="PANTHER" id="PTHR43758:SF2">
    <property type="entry name" value="OXIDIZED PURINE NUCLEOSIDE TRIPHOSPHATE HYDROLASE"/>
    <property type="match status" value="1"/>
</dbReference>
<keyword evidence="9" id="KW-1185">Reference proteome</keyword>
<feature type="region of interest" description="Disordered" evidence="6">
    <location>
        <begin position="1"/>
        <end position="20"/>
    </location>
</feature>
<reference evidence="8 9" key="1">
    <citation type="submission" date="2018-12" db="EMBL/GenBank/DDBJ databases">
        <authorList>
            <person name="Li F."/>
        </authorList>
    </citation>
    <scope>NUCLEOTIDE SEQUENCE [LARGE SCALE GENOMIC DNA]</scope>
    <source>
        <strain evidence="8 9">EGI 6500705</strain>
    </source>
</reference>
<dbReference type="Gene3D" id="3.90.79.10">
    <property type="entry name" value="Nucleoside Triphosphate Pyrophosphohydrolase"/>
    <property type="match status" value="1"/>
</dbReference>
<keyword evidence="5" id="KW-0460">Magnesium</keyword>
<gene>
    <name evidence="8" type="ORF">ELQ94_06195</name>
</gene>
<dbReference type="Proteomes" id="UP000274909">
    <property type="component" value="Unassembled WGS sequence"/>
</dbReference>
<accession>A0A433JSZ6</accession>
<dbReference type="Pfam" id="PF00293">
    <property type="entry name" value="NUDIX"/>
    <property type="match status" value="1"/>
</dbReference>
<protein>
    <submittedName>
        <fullName evidence="8">8-oxo-dGTP diphosphatase</fullName>
    </submittedName>
</protein>
<dbReference type="SUPFAM" id="SSF55811">
    <property type="entry name" value="Nudix"/>
    <property type="match status" value="1"/>
</dbReference>
<comment type="caution">
    <text evidence="8">The sequence shown here is derived from an EMBL/GenBank/DDBJ whole genome shotgun (WGS) entry which is preliminary data.</text>
</comment>
<dbReference type="InterPro" id="IPR020084">
    <property type="entry name" value="NUDIX_hydrolase_CS"/>
</dbReference>
<dbReference type="InterPro" id="IPR015797">
    <property type="entry name" value="NUDIX_hydrolase-like_dom_sf"/>
</dbReference>
<dbReference type="GO" id="GO:0046872">
    <property type="term" value="F:metal ion binding"/>
    <property type="evidence" value="ECO:0007669"/>
    <property type="project" value="UniProtKB-KW"/>
</dbReference>
<dbReference type="PROSITE" id="PS00893">
    <property type="entry name" value="NUDIX_BOX"/>
    <property type="match status" value="1"/>
</dbReference>
<keyword evidence="3" id="KW-0479">Metal-binding</keyword>
<name>A0A433JSZ6_9MICO</name>